<dbReference type="Proteomes" id="UP000481153">
    <property type="component" value="Unassembled WGS sequence"/>
</dbReference>
<dbReference type="PROSITE" id="PS51704">
    <property type="entry name" value="GP_PDE"/>
    <property type="match status" value="1"/>
</dbReference>
<dbReference type="AlphaFoldDB" id="A0A6G0WC46"/>
<dbReference type="Pfam" id="PF03009">
    <property type="entry name" value="GDPD"/>
    <property type="match status" value="1"/>
</dbReference>
<dbReference type="InterPro" id="IPR030395">
    <property type="entry name" value="GP_PDE_dom"/>
</dbReference>
<dbReference type="PANTHER" id="PTHR43620">
    <property type="entry name" value="GLYCEROPHOSPHORYL DIESTER PHOSPHODIESTERASE"/>
    <property type="match status" value="1"/>
</dbReference>
<dbReference type="SUPFAM" id="SSF51695">
    <property type="entry name" value="PLC-like phosphodiesterases"/>
    <property type="match status" value="1"/>
</dbReference>
<evidence type="ECO:0000259" key="8">
    <source>
        <dbReference type="PROSITE" id="PS51704"/>
    </source>
</evidence>
<dbReference type="PANTHER" id="PTHR43620:SF7">
    <property type="entry name" value="GLYCEROPHOSPHODIESTER PHOSPHODIESTERASE GDPD5-RELATED"/>
    <property type="match status" value="1"/>
</dbReference>
<feature type="domain" description="GP-PDE" evidence="8">
    <location>
        <begin position="58"/>
        <end position="379"/>
    </location>
</feature>
<feature type="chain" id="PRO_5026105387" description="glycerophosphodiester phosphodiesterase" evidence="7">
    <location>
        <begin position="17"/>
        <end position="412"/>
    </location>
</feature>
<protein>
    <recommendedName>
        <fullName evidence="2">glycerophosphodiester phosphodiesterase</fullName>
        <ecNumber evidence="2">3.1.4.46</ecNumber>
    </recommendedName>
</protein>
<reference evidence="9 10" key="1">
    <citation type="submission" date="2019-07" db="EMBL/GenBank/DDBJ databases">
        <title>Genomics analysis of Aphanomyces spp. identifies a new class of oomycete effector associated with host adaptation.</title>
        <authorList>
            <person name="Gaulin E."/>
        </authorList>
    </citation>
    <scope>NUCLEOTIDE SEQUENCE [LARGE SCALE GENOMIC DNA]</scope>
    <source>
        <strain evidence="9 10">ATCC 201684</strain>
    </source>
</reference>
<keyword evidence="10" id="KW-1185">Reference proteome</keyword>
<evidence type="ECO:0000256" key="6">
    <source>
        <dbReference type="ARBA" id="ARBA00047512"/>
    </source>
</evidence>
<evidence type="ECO:0000256" key="1">
    <source>
        <dbReference type="ARBA" id="ARBA00007277"/>
    </source>
</evidence>
<proteinExistence type="inferred from homology"/>
<dbReference type="GO" id="GO:0006071">
    <property type="term" value="P:glycerol metabolic process"/>
    <property type="evidence" value="ECO:0007669"/>
    <property type="project" value="UniProtKB-KW"/>
</dbReference>
<evidence type="ECO:0000256" key="2">
    <source>
        <dbReference type="ARBA" id="ARBA00012247"/>
    </source>
</evidence>
<comment type="similarity">
    <text evidence="1">Belongs to the glycerophosphoryl diester phosphodiesterase family.</text>
</comment>
<accession>A0A6G0WC46</accession>
<dbReference type="VEuPathDB" id="FungiDB:AeMF1_019970"/>
<comment type="catalytic activity">
    <reaction evidence="6">
        <text>a sn-glycero-3-phosphodiester + H2O = an alcohol + sn-glycerol 3-phosphate + H(+)</text>
        <dbReference type="Rhea" id="RHEA:12969"/>
        <dbReference type="ChEBI" id="CHEBI:15377"/>
        <dbReference type="ChEBI" id="CHEBI:15378"/>
        <dbReference type="ChEBI" id="CHEBI:30879"/>
        <dbReference type="ChEBI" id="CHEBI:57597"/>
        <dbReference type="ChEBI" id="CHEBI:83408"/>
        <dbReference type="EC" id="3.1.4.46"/>
    </reaction>
</comment>
<evidence type="ECO:0000313" key="9">
    <source>
        <dbReference type="EMBL" id="KAF0724760.1"/>
    </source>
</evidence>
<evidence type="ECO:0000313" key="10">
    <source>
        <dbReference type="Proteomes" id="UP000481153"/>
    </source>
</evidence>
<evidence type="ECO:0000256" key="5">
    <source>
        <dbReference type="ARBA" id="ARBA00022801"/>
    </source>
</evidence>
<dbReference type="Gene3D" id="3.20.20.190">
    <property type="entry name" value="Phosphatidylinositol (PI) phosphodiesterase"/>
    <property type="match status" value="1"/>
</dbReference>
<dbReference type="GO" id="GO:0006629">
    <property type="term" value="P:lipid metabolic process"/>
    <property type="evidence" value="ECO:0007669"/>
    <property type="project" value="InterPro"/>
</dbReference>
<evidence type="ECO:0000256" key="7">
    <source>
        <dbReference type="SAM" id="SignalP"/>
    </source>
</evidence>
<dbReference type="EC" id="3.1.4.46" evidence="2"/>
<dbReference type="InterPro" id="IPR017946">
    <property type="entry name" value="PLC-like_Pdiesterase_TIM-brl"/>
</dbReference>
<organism evidence="9 10">
    <name type="scientific">Aphanomyces euteiches</name>
    <dbReference type="NCBI Taxonomy" id="100861"/>
    <lineage>
        <taxon>Eukaryota</taxon>
        <taxon>Sar</taxon>
        <taxon>Stramenopiles</taxon>
        <taxon>Oomycota</taxon>
        <taxon>Saprolegniomycetes</taxon>
        <taxon>Saprolegniales</taxon>
        <taxon>Verrucalvaceae</taxon>
        <taxon>Aphanomyces</taxon>
    </lineage>
</organism>
<keyword evidence="3 7" id="KW-0732">Signal</keyword>
<gene>
    <name evidence="9" type="ORF">Ae201684_016634</name>
</gene>
<name>A0A6G0WC46_9STRA</name>
<evidence type="ECO:0000256" key="4">
    <source>
        <dbReference type="ARBA" id="ARBA00022798"/>
    </source>
</evidence>
<sequence>MKIAFALAALFATVAALPGPTRHISVGPRPYFLIEQLPDGDLKTKLESCADQPMEPNSFAIAHRGACLQFPEHSRESAMAAARLGAGTIECDVTFTKDKELVCRHGQDDLHYTTNVLLTPLAAKCTQPFKPYDPATKTAASALCRTSDFTLAEFKTLKAKMEGKNANALTVEDYVKGTPRFRTELYAGASSGTLMTLDDSIELNEALGVMHTPEAKEAVVPLPFDGFTRNDFVQKIVDTYKKHNVDPSRVFLQSFIKDDILYVIKNEPAFGKNAVYLDSMNTIADSPTAANFTQFKKEGINIWAPPLFALLAVKNGKLVASEQGKAARAAGLDIISWSLDRSGVMADKDHDLWYYQTVNDIIKDESIIFQAIHIFVQDLGLKGLFADWSAETAYYANCFGYGYNPVKTRNEC</sequence>
<dbReference type="EMBL" id="VJMJ01000264">
    <property type="protein sequence ID" value="KAF0724760.1"/>
    <property type="molecule type" value="Genomic_DNA"/>
</dbReference>
<feature type="signal peptide" evidence="7">
    <location>
        <begin position="1"/>
        <end position="16"/>
    </location>
</feature>
<dbReference type="GO" id="GO:0008889">
    <property type="term" value="F:glycerophosphodiester phosphodiesterase activity"/>
    <property type="evidence" value="ECO:0007669"/>
    <property type="project" value="UniProtKB-EC"/>
</dbReference>
<evidence type="ECO:0000256" key="3">
    <source>
        <dbReference type="ARBA" id="ARBA00022729"/>
    </source>
</evidence>
<comment type="caution">
    <text evidence="9">The sequence shown here is derived from an EMBL/GenBank/DDBJ whole genome shotgun (WGS) entry which is preliminary data.</text>
</comment>
<keyword evidence="5" id="KW-0378">Hydrolase</keyword>
<keyword evidence="4" id="KW-0319">Glycerol metabolism</keyword>